<keyword evidence="2" id="KW-0812">Transmembrane</keyword>
<sequence>MLRSAFGAFDALLGRSAARGTITRNTAGTRIGAGRTSAKVSAIPWHQRALMSQFRASRAATVTRSLSSSRFARVRTPFLRPKRPFHSTRPRRADASAKKEGPVDEASLSLRERLRKLSREYGWAAVGIYLSLSVLDFPFCFLLVRTVGTEKIAHLEHVVVSNAQKVIPERVQTWWLEYRQAAKKAERERTGETGELEILGHGVEEAEKRSKQEGASLATQLALAYAIHKSFIFIRVPLTAAVTPKVVKVLRSWGWQIGKKVTKPKGKP</sequence>
<organism evidence="4 5">
    <name type="scientific">Chaetomidium leptoderma</name>
    <dbReference type="NCBI Taxonomy" id="669021"/>
    <lineage>
        <taxon>Eukaryota</taxon>
        <taxon>Fungi</taxon>
        <taxon>Dikarya</taxon>
        <taxon>Ascomycota</taxon>
        <taxon>Pezizomycotina</taxon>
        <taxon>Sordariomycetes</taxon>
        <taxon>Sordariomycetidae</taxon>
        <taxon>Sordariales</taxon>
        <taxon>Chaetomiaceae</taxon>
        <taxon>Chaetomidium</taxon>
    </lineage>
</organism>
<dbReference type="InterPro" id="IPR009688">
    <property type="entry name" value="FAM210A/B-like_dom"/>
</dbReference>
<proteinExistence type="predicted"/>
<evidence type="ECO:0000259" key="3">
    <source>
        <dbReference type="Pfam" id="PF06916"/>
    </source>
</evidence>
<evidence type="ECO:0000256" key="2">
    <source>
        <dbReference type="SAM" id="Phobius"/>
    </source>
</evidence>
<protein>
    <recommendedName>
        <fullName evidence="3">DUF1279 domain-containing protein</fullName>
    </recommendedName>
</protein>
<feature type="compositionally biased region" description="Basic and acidic residues" evidence="1">
    <location>
        <begin position="91"/>
        <end position="102"/>
    </location>
</feature>
<dbReference type="EMBL" id="MU856947">
    <property type="protein sequence ID" value="KAK4153209.1"/>
    <property type="molecule type" value="Genomic_DNA"/>
</dbReference>
<dbReference type="PANTHER" id="PTHR21377">
    <property type="entry name" value="PROTEIN FAM210B, MITOCHONDRIAL"/>
    <property type="match status" value="1"/>
</dbReference>
<dbReference type="Pfam" id="PF06916">
    <property type="entry name" value="FAM210A-B_dom"/>
    <property type="match status" value="1"/>
</dbReference>
<dbReference type="InterPro" id="IPR045866">
    <property type="entry name" value="FAM210A/B-like"/>
</dbReference>
<evidence type="ECO:0000313" key="5">
    <source>
        <dbReference type="Proteomes" id="UP001302745"/>
    </source>
</evidence>
<reference evidence="4" key="1">
    <citation type="journal article" date="2023" name="Mol. Phylogenet. Evol.">
        <title>Genome-scale phylogeny and comparative genomics of the fungal order Sordariales.</title>
        <authorList>
            <person name="Hensen N."/>
            <person name="Bonometti L."/>
            <person name="Westerberg I."/>
            <person name="Brannstrom I.O."/>
            <person name="Guillou S."/>
            <person name="Cros-Aarteil S."/>
            <person name="Calhoun S."/>
            <person name="Haridas S."/>
            <person name="Kuo A."/>
            <person name="Mondo S."/>
            <person name="Pangilinan J."/>
            <person name="Riley R."/>
            <person name="LaButti K."/>
            <person name="Andreopoulos B."/>
            <person name="Lipzen A."/>
            <person name="Chen C."/>
            <person name="Yan M."/>
            <person name="Daum C."/>
            <person name="Ng V."/>
            <person name="Clum A."/>
            <person name="Steindorff A."/>
            <person name="Ohm R.A."/>
            <person name="Martin F."/>
            <person name="Silar P."/>
            <person name="Natvig D.O."/>
            <person name="Lalanne C."/>
            <person name="Gautier V."/>
            <person name="Ament-Velasquez S.L."/>
            <person name="Kruys A."/>
            <person name="Hutchinson M.I."/>
            <person name="Powell A.J."/>
            <person name="Barry K."/>
            <person name="Miller A.N."/>
            <person name="Grigoriev I.V."/>
            <person name="Debuchy R."/>
            <person name="Gladieux P."/>
            <person name="Hiltunen Thoren M."/>
            <person name="Johannesson H."/>
        </authorList>
    </citation>
    <scope>NUCLEOTIDE SEQUENCE</scope>
    <source>
        <strain evidence="4">CBS 538.74</strain>
    </source>
</reference>
<dbReference type="GO" id="GO:0005739">
    <property type="term" value="C:mitochondrion"/>
    <property type="evidence" value="ECO:0007669"/>
    <property type="project" value="TreeGrafter"/>
</dbReference>
<feature type="transmembrane region" description="Helical" evidence="2">
    <location>
        <begin position="121"/>
        <end position="144"/>
    </location>
</feature>
<keyword evidence="2" id="KW-0472">Membrane</keyword>
<feature type="domain" description="DUF1279" evidence="3">
    <location>
        <begin position="113"/>
        <end position="244"/>
    </location>
</feature>
<keyword evidence="5" id="KW-1185">Reference proteome</keyword>
<comment type="caution">
    <text evidence="4">The sequence shown here is derived from an EMBL/GenBank/DDBJ whole genome shotgun (WGS) entry which is preliminary data.</text>
</comment>
<evidence type="ECO:0000313" key="4">
    <source>
        <dbReference type="EMBL" id="KAK4153209.1"/>
    </source>
</evidence>
<name>A0AAN6VL01_9PEZI</name>
<dbReference type="AlphaFoldDB" id="A0AAN6VL01"/>
<feature type="compositionally biased region" description="Basic residues" evidence="1">
    <location>
        <begin position="81"/>
        <end position="90"/>
    </location>
</feature>
<gene>
    <name evidence="4" type="ORF">C8A00DRAFT_15553</name>
</gene>
<feature type="region of interest" description="Disordered" evidence="1">
    <location>
        <begin position="81"/>
        <end position="102"/>
    </location>
</feature>
<keyword evidence="2" id="KW-1133">Transmembrane helix</keyword>
<evidence type="ECO:0000256" key="1">
    <source>
        <dbReference type="SAM" id="MobiDB-lite"/>
    </source>
</evidence>
<reference evidence="4" key="2">
    <citation type="submission" date="2023-05" db="EMBL/GenBank/DDBJ databases">
        <authorList>
            <consortium name="Lawrence Berkeley National Laboratory"/>
            <person name="Steindorff A."/>
            <person name="Hensen N."/>
            <person name="Bonometti L."/>
            <person name="Westerberg I."/>
            <person name="Brannstrom I.O."/>
            <person name="Guillou S."/>
            <person name="Cros-Aarteil S."/>
            <person name="Calhoun S."/>
            <person name="Haridas S."/>
            <person name="Kuo A."/>
            <person name="Mondo S."/>
            <person name="Pangilinan J."/>
            <person name="Riley R."/>
            <person name="Labutti K."/>
            <person name="Andreopoulos B."/>
            <person name="Lipzen A."/>
            <person name="Chen C."/>
            <person name="Yanf M."/>
            <person name="Daum C."/>
            <person name="Ng V."/>
            <person name="Clum A."/>
            <person name="Ohm R."/>
            <person name="Martin F."/>
            <person name="Silar P."/>
            <person name="Natvig D."/>
            <person name="Lalanne C."/>
            <person name="Gautier V."/>
            <person name="Ament-Velasquez S.L."/>
            <person name="Kruys A."/>
            <person name="Hutchinson M.I."/>
            <person name="Powell A.J."/>
            <person name="Barry K."/>
            <person name="Miller A.N."/>
            <person name="Grigoriev I.V."/>
            <person name="Debuchy R."/>
            <person name="Gladieux P."/>
            <person name="Thoren M.H."/>
            <person name="Johannesson H."/>
        </authorList>
    </citation>
    <scope>NUCLEOTIDE SEQUENCE</scope>
    <source>
        <strain evidence="4">CBS 538.74</strain>
    </source>
</reference>
<accession>A0AAN6VL01</accession>
<dbReference type="Proteomes" id="UP001302745">
    <property type="component" value="Unassembled WGS sequence"/>
</dbReference>
<dbReference type="PANTHER" id="PTHR21377:SF0">
    <property type="entry name" value="PROTEIN FAM210B, MITOCHONDRIAL"/>
    <property type="match status" value="1"/>
</dbReference>